<dbReference type="CDD" id="cd00093">
    <property type="entry name" value="HTH_XRE"/>
    <property type="match status" value="1"/>
</dbReference>
<accession>A0A285IXB4</accession>
<dbReference type="PROSITE" id="PS50943">
    <property type="entry name" value="HTH_CROC1"/>
    <property type="match status" value="1"/>
</dbReference>
<dbReference type="SUPFAM" id="SSF47413">
    <property type="entry name" value="lambda repressor-like DNA-binding domains"/>
    <property type="match status" value="1"/>
</dbReference>
<reference evidence="3 4" key="1">
    <citation type="submission" date="2017-09" db="EMBL/GenBank/DDBJ databases">
        <authorList>
            <person name="Ehlers B."/>
            <person name="Leendertz F.H."/>
        </authorList>
    </citation>
    <scope>NUCLEOTIDE SEQUENCE [LARGE SCALE GENOMIC DNA]</scope>
    <source>
        <strain evidence="3 4">CGMCC 1.12662</strain>
    </source>
</reference>
<proteinExistence type="predicted"/>
<dbReference type="OrthoDB" id="8902678at2"/>
<feature type="domain" description="HTH cro/C1-type" evidence="1">
    <location>
        <begin position="21"/>
        <end position="65"/>
    </location>
</feature>
<dbReference type="Proteomes" id="UP000231702">
    <property type="component" value="Unassembled WGS sequence"/>
</dbReference>
<dbReference type="Gene3D" id="1.10.260.40">
    <property type="entry name" value="lambda repressor-like DNA-binding domains"/>
    <property type="match status" value="1"/>
</dbReference>
<protein>
    <submittedName>
        <fullName evidence="3">Helix-turn-helix</fullName>
    </submittedName>
    <submittedName>
        <fullName evidence="2">XRE family transcriptional regulator</fullName>
    </submittedName>
</protein>
<sequence length="267" mass="30536">MTAKNDVYANNLRYACDSRASIAQICREIGLNRQQFNRYLSGQSRPSGHNAQKISRYFGIREDLLDLPVEKFRAAFDGSGRIPILSPGNMLDDGFPGDLVELRQYLGYYETYHKSLSWPGMIVRSATFLREQGGRVYTKSIERMRDPAAGIRQMSKYVGQAAYWRNRVFFSEYHHHAHPFLSQAILLPFGEHQKSYLRGISTGVAWRHENMPYSTRIILRAVGRTPDTRLLLQQCGLVPEESPAIPLPVRRYLNTDTAPQLLTVPQD</sequence>
<name>A0A285IXB4_9RHOB</name>
<evidence type="ECO:0000313" key="3">
    <source>
        <dbReference type="EMBL" id="SNY52690.1"/>
    </source>
</evidence>
<dbReference type="RefSeq" id="WP_097146116.1">
    <property type="nucleotide sequence ID" value="NZ_OBEA01000004.1"/>
</dbReference>
<dbReference type="EMBL" id="OBEA01000004">
    <property type="protein sequence ID" value="SNY52690.1"/>
    <property type="molecule type" value="Genomic_DNA"/>
</dbReference>
<dbReference type="InterPro" id="IPR010982">
    <property type="entry name" value="Lambda_DNA-bd_dom_sf"/>
</dbReference>
<dbReference type="Pfam" id="PF01381">
    <property type="entry name" value="HTH_3"/>
    <property type="match status" value="1"/>
</dbReference>
<evidence type="ECO:0000313" key="2">
    <source>
        <dbReference type="EMBL" id="PJE25828.1"/>
    </source>
</evidence>
<reference evidence="2 5" key="2">
    <citation type="journal article" date="2018" name="Int. J. Syst. Evol. Microbiol.">
        <title>Pseudooceanicola lipolyticus sp. nov., a marine alphaproteobacterium, reclassification of Oceanicola flagellatus as Pseudooceanicola flagellatus comb. nov. and emended description of the genus Pseudooceanicola.</title>
        <authorList>
            <person name="Huang M.-M."/>
            <person name="Guo L.-L."/>
            <person name="Wu Y.-H."/>
            <person name="Lai Q.-L."/>
            <person name="Shao Z.-Z."/>
            <person name="Wang C.-S."/>
            <person name="Wu M."/>
            <person name="Xu X.-W."/>
        </authorList>
    </citation>
    <scope>NUCLEOTIDE SEQUENCE [LARGE SCALE GENOMIC DNA]</scope>
    <source>
        <strain evidence="2 5">Ar-45</strain>
    </source>
</reference>
<evidence type="ECO:0000259" key="1">
    <source>
        <dbReference type="PROSITE" id="PS50943"/>
    </source>
</evidence>
<dbReference type="Proteomes" id="UP000231655">
    <property type="component" value="Unassembled WGS sequence"/>
</dbReference>
<dbReference type="SMART" id="SM00530">
    <property type="entry name" value="HTH_XRE"/>
    <property type="match status" value="1"/>
</dbReference>
<dbReference type="AlphaFoldDB" id="A0A285IXB4"/>
<keyword evidence="5" id="KW-1185">Reference proteome</keyword>
<organism evidence="3 4">
    <name type="scientific">Pseudooceanicola antarcticus</name>
    <dbReference type="NCBI Taxonomy" id="1247613"/>
    <lineage>
        <taxon>Bacteria</taxon>
        <taxon>Pseudomonadati</taxon>
        <taxon>Pseudomonadota</taxon>
        <taxon>Alphaproteobacteria</taxon>
        <taxon>Rhodobacterales</taxon>
        <taxon>Paracoccaceae</taxon>
        <taxon>Pseudooceanicola</taxon>
    </lineage>
</organism>
<dbReference type="InterPro" id="IPR001387">
    <property type="entry name" value="Cro/C1-type_HTH"/>
</dbReference>
<gene>
    <name evidence="2" type="ORF">CVM39_19185</name>
    <name evidence="3" type="ORF">SAMN06297129_2379</name>
</gene>
<dbReference type="EMBL" id="PGTD01000023">
    <property type="protein sequence ID" value="PJE25828.1"/>
    <property type="molecule type" value="Genomic_DNA"/>
</dbReference>
<evidence type="ECO:0000313" key="4">
    <source>
        <dbReference type="Proteomes" id="UP000231655"/>
    </source>
</evidence>
<evidence type="ECO:0000313" key="5">
    <source>
        <dbReference type="Proteomes" id="UP000231702"/>
    </source>
</evidence>
<dbReference type="GO" id="GO:0003677">
    <property type="term" value="F:DNA binding"/>
    <property type="evidence" value="ECO:0007669"/>
    <property type="project" value="InterPro"/>
</dbReference>